<dbReference type="EMBL" id="FZLN01000001">
    <property type="protein sequence ID" value="SNQ28530.1"/>
    <property type="molecule type" value="Genomic_DNA"/>
</dbReference>
<organism evidence="3 4">
    <name type="scientific">Acinetobacter apis</name>
    <dbReference type="NCBI Taxonomy" id="1229165"/>
    <lineage>
        <taxon>Bacteria</taxon>
        <taxon>Pseudomonadati</taxon>
        <taxon>Pseudomonadota</taxon>
        <taxon>Gammaproteobacteria</taxon>
        <taxon>Moraxellales</taxon>
        <taxon>Moraxellaceae</taxon>
        <taxon>Acinetobacter</taxon>
    </lineage>
</organism>
<feature type="transmembrane region" description="Helical" evidence="1">
    <location>
        <begin position="116"/>
        <end position="139"/>
    </location>
</feature>
<reference evidence="4" key="1">
    <citation type="submission" date="2017-06" db="EMBL/GenBank/DDBJ databases">
        <authorList>
            <person name="Varghese N."/>
            <person name="Submissions S."/>
        </authorList>
    </citation>
    <scope>NUCLEOTIDE SEQUENCE [LARGE SCALE GENOMIC DNA]</scope>
    <source>
        <strain evidence="4">ANC 5114</strain>
    </source>
</reference>
<evidence type="ECO:0000259" key="2">
    <source>
        <dbReference type="PROSITE" id="PS50125"/>
    </source>
</evidence>
<feature type="domain" description="Guanylate cyclase" evidence="2">
    <location>
        <begin position="227"/>
        <end position="361"/>
    </location>
</feature>
<evidence type="ECO:0000313" key="4">
    <source>
        <dbReference type="Proteomes" id="UP000243463"/>
    </source>
</evidence>
<dbReference type="PANTHER" id="PTHR43081:SF18">
    <property type="entry name" value="BLL7624 PROTEIN"/>
    <property type="match status" value="1"/>
</dbReference>
<dbReference type="InterPro" id="IPR050697">
    <property type="entry name" value="Adenylyl/Guanylyl_Cyclase_3/4"/>
</dbReference>
<dbReference type="GO" id="GO:0004016">
    <property type="term" value="F:adenylate cyclase activity"/>
    <property type="evidence" value="ECO:0007669"/>
    <property type="project" value="UniProtKB-ARBA"/>
</dbReference>
<proteinExistence type="predicted"/>
<sequence length="491" mass="56705">MLLEQILKNRFAVESVYRLVAYIVLSLAVFIYYFNTPIRLEYFLTAIVAAILFPVSLKSFDFLQQKVSGDYAREVLFVFDVVISFIAIASVHFSLVFSGLVIIVLGCINSLSKVSFLTAVASIIMATLTLYLNAILFFGFDNYLNSNSKLLEIYSFICFSLYLGSGFYLHKNYIEHLKKTRNYYQEQMNRYVQFSTQLSRYASKQLWQSIMSGETQAKIEYKRKKMTIFFSDIQGFTGLAERLIPEDLALVLNDYLKHMTEIAKKHEATLDKFIGDGVLIFFGDPQTKGIEQDAKRCIEMAITMRQQMHVLRERWLKMGFPELHVRMGVSTGYCHVGNYGSDYRMSYTVIGHDVNLASRLQTAADIDEILISDATYQLIKDEFICIPKEAIQLKGVQQVMNAWQVLDKYTGLTSEMQQWFDYEYKGFHLILNLEEVQHFEYAKLIAILEKMTKRLEQQKEMTTEQGVARLNLNDESIEIIQPKQLHGSNSN</sequence>
<dbReference type="PANTHER" id="PTHR43081">
    <property type="entry name" value="ADENYLATE CYCLASE, TERMINAL-DIFFERENTIATION SPECIFIC-RELATED"/>
    <property type="match status" value="1"/>
</dbReference>
<dbReference type="CDD" id="cd07302">
    <property type="entry name" value="CHD"/>
    <property type="match status" value="1"/>
</dbReference>
<protein>
    <submittedName>
        <fullName evidence="3">Adenylate cyclase, class 3</fullName>
    </submittedName>
</protein>
<keyword evidence="1" id="KW-0472">Membrane</keyword>
<dbReference type="Gene3D" id="3.30.70.1230">
    <property type="entry name" value="Nucleotide cyclase"/>
    <property type="match status" value="1"/>
</dbReference>
<feature type="transmembrane region" description="Helical" evidence="1">
    <location>
        <begin position="15"/>
        <end position="33"/>
    </location>
</feature>
<dbReference type="GO" id="GO:0035556">
    <property type="term" value="P:intracellular signal transduction"/>
    <property type="evidence" value="ECO:0007669"/>
    <property type="project" value="InterPro"/>
</dbReference>
<evidence type="ECO:0000313" key="3">
    <source>
        <dbReference type="EMBL" id="SNQ28530.1"/>
    </source>
</evidence>
<dbReference type="InterPro" id="IPR001054">
    <property type="entry name" value="A/G_cyclase"/>
</dbReference>
<gene>
    <name evidence="3" type="ORF">SAMN05444584_0454</name>
</gene>
<feature type="transmembrane region" description="Helical" evidence="1">
    <location>
        <begin position="40"/>
        <end position="57"/>
    </location>
</feature>
<dbReference type="SUPFAM" id="SSF55073">
    <property type="entry name" value="Nucleotide cyclase"/>
    <property type="match status" value="1"/>
</dbReference>
<dbReference type="PROSITE" id="PS50125">
    <property type="entry name" value="GUANYLATE_CYCLASE_2"/>
    <property type="match status" value="1"/>
</dbReference>
<accession>A0A217EE91</accession>
<dbReference type="SMART" id="SM00044">
    <property type="entry name" value="CYCc"/>
    <property type="match status" value="1"/>
</dbReference>
<dbReference type="Proteomes" id="UP000243463">
    <property type="component" value="Unassembled WGS sequence"/>
</dbReference>
<keyword evidence="1" id="KW-0812">Transmembrane</keyword>
<evidence type="ECO:0000256" key="1">
    <source>
        <dbReference type="SAM" id="Phobius"/>
    </source>
</evidence>
<dbReference type="RefSeq" id="WP_088822573.1">
    <property type="nucleotide sequence ID" value="NZ_FZLN01000001.1"/>
</dbReference>
<dbReference type="OrthoDB" id="9806704at2"/>
<feature type="transmembrane region" description="Helical" evidence="1">
    <location>
        <begin position="77"/>
        <end position="104"/>
    </location>
</feature>
<dbReference type="InterPro" id="IPR029787">
    <property type="entry name" value="Nucleotide_cyclase"/>
</dbReference>
<dbReference type="GO" id="GO:0006171">
    <property type="term" value="P:cAMP biosynthetic process"/>
    <property type="evidence" value="ECO:0007669"/>
    <property type="project" value="TreeGrafter"/>
</dbReference>
<dbReference type="AlphaFoldDB" id="A0A217EE91"/>
<dbReference type="Pfam" id="PF00211">
    <property type="entry name" value="Guanylate_cyc"/>
    <property type="match status" value="1"/>
</dbReference>
<keyword evidence="1" id="KW-1133">Transmembrane helix</keyword>
<feature type="transmembrane region" description="Helical" evidence="1">
    <location>
        <begin position="151"/>
        <end position="169"/>
    </location>
</feature>
<name>A0A217EE91_9GAMM</name>
<keyword evidence="4" id="KW-1185">Reference proteome</keyword>